<dbReference type="NCBIfam" id="NF008865">
    <property type="entry name" value="PRK11898.1"/>
    <property type="match status" value="1"/>
</dbReference>
<dbReference type="AlphaFoldDB" id="A0A0F9JMP3"/>
<reference evidence="21" key="1">
    <citation type="journal article" date="2015" name="Nature">
        <title>Complex archaea that bridge the gap between prokaryotes and eukaryotes.</title>
        <authorList>
            <person name="Spang A."/>
            <person name="Saw J.H."/>
            <person name="Jorgensen S.L."/>
            <person name="Zaremba-Niedzwiedzka K."/>
            <person name="Martijn J."/>
            <person name="Lind A.E."/>
            <person name="van Eijk R."/>
            <person name="Schleper C."/>
            <person name="Guy L."/>
            <person name="Ettema T.J."/>
        </authorList>
    </citation>
    <scope>NUCLEOTIDE SEQUENCE</scope>
</reference>
<keyword evidence="13" id="KW-0456">Lyase</keyword>
<evidence type="ECO:0000256" key="2">
    <source>
        <dbReference type="ARBA" id="ARBA00002364"/>
    </source>
</evidence>
<evidence type="ECO:0000256" key="10">
    <source>
        <dbReference type="ARBA" id="ARBA00023141"/>
    </source>
</evidence>
<dbReference type="CDD" id="cd04905">
    <property type="entry name" value="ACT_CM-PDT"/>
    <property type="match status" value="1"/>
</dbReference>
<dbReference type="GO" id="GO:0046417">
    <property type="term" value="P:chorismate metabolic process"/>
    <property type="evidence" value="ECO:0007669"/>
    <property type="project" value="InterPro"/>
</dbReference>
<keyword evidence="8" id="KW-0963">Cytoplasm</keyword>
<dbReference type="InterPro" id="IPR036979">
    <property type="entry name" value="CM_dom_sf"/>
</dbReference>
<evidence type="ECO:0000256" key="7">
    <source>
        <dbReference type="ARBA" id="ARBA00014401"/>
    </source>
</evidence>
<keyword evidence="14" id="KW-0511">Multifunctional enzyme</keyword>
<evidence type="ECO:0000256" key="1">
    <source>
        <dbReference type="ARBA" id="ARBA00000824"/>
    </source>
</evidence>
<comment type="function">
    <text evidence="2">Catalyzes the Claisen rearrangement of chorismate to prephenate and the decarboxylation/dehydration of prephenate to phenylpyruvate.</text>
</comment>
<dbReference type="SUPFAM" id="SSF53850">
    <property type="entry name" value="Periplasmic binding protein-like II"/>
    <property type="match status" value="1"/>
</dbReference>
<dbReference type="PROSITE" id="PS51171">
    <property type="entry name" value="PREPHENATE_DEHYDR_3"/>
    <property type="match status" value="1"/>
</dbReference>
<evidence type="ECO:0000259" key="20">
    <source>
        <dbReference type="PROSITE" id="PS51671"/>
    </source>
</evidence>
<dbReference type="Gene3D" id="3.30.70.260">
    <property type="match status" value="1"/>
</dbReference>
<dbReference type="InterPro" id="IPR018528">
    <property type="entry name" value="Preph_deHydtase_CS"/>
</dbReference>
<dbReference type="CDD" id="cd13630">
    <property type="entry name" value="PBP2_PDT_1"/>
    <property type="match status" value="1"/>
</dbReference>
<dbReference type="GO" id="GO:0004106">
    <property type="term" value="F:chorismate mutase activity"/>
    <property type="evidence" value="ECO:0007669"/>
    <property type="project" value="UniProtKB-EC"/>
</dbReference>
<dbReference type="InterPro" id="IPR002701">
    <property type="entry name" value="CM_II_prokaryot"/>
</dbReference>
<dbReference type="InterPro" id="IPR036263">
    <property type="entry name" value="Chorismate_II_sf"/>
</dbReference>
<feature type="domain" description="Chorismate mutase" evidence="18">
    <location>
        <begin position="5"/>
        <end position="94"/>
    </location>
</feature>
<evidence type="ECO:0000259" key="19">
    <source>
        <dbReference type="PROSITE" id="PS51171"/>
    </source>
</evidence>
<evidence type="ECO:0000256" key="12">
    <source>
        <dbReference type="ARBA" id="ARBA00023235"/>
    </source>
</evidence>
<keyword evidence="10" id="KW-0057">Aromatic amino acid biosynthesis</keyword>
<dbReference type="Pfam" id="PF01817">
    <property type="entry name" value="CM_2"/>
    <property type="match status" value="1"/>
</dbReference>
<name>A0A0F9JMP3_9ZZZZ</name>
<comment type="catalytic activity">
    <reaction evidence="1">
        <text>chorismate = prephenate</text>
        <dbReference type="Rhea" id="RHEA:13897"/>
        <dbReference type="ChEBI" id="CHEBI:29748"/>
        <dbReference type="ChEBI" id="CHEBI:29934"/>
        <dbReference type="EC" id="5.4.99.5"/>
    </reaction>
</comment>
<dbReference type="PIRSF" id="PIRSF001500">
    <property type="entry name" value="Chor_mut_pdt_Ppr"/>
    <property type="match status" value="1"/>
</dbReference>
<dbReference type="UniPathway" id="UPA00120">
    <property type="reaction ID" value="UER00203"/>
</dbReference>
<organism evidence="21">
    <name type="scientific">marine sediment metagenome</name>
    <dbReference type="NCBI Taxonomy" id="412755"/>
    <lineage>
        <taxon>unclassified sequences</taxon>
        <taxon>metagenomes</taxon>
        <taxon>ecological metagenomes</taxon>
    </lineage>
</organism>
<dbReference type="Gene3D" id="3.40.190.10">
    <property type="entry name" value="Periplasmic binding protein-like II"/>
    <property type="match status" value="2"/>
</dbReference>
<evidence type="ECO:0000256" key="9">
    <source>
        <dbReference type="ARBA" id="ARBA00022605"/>
    </source>
</evidence>
<dbReference type="SMART" id="SM00830">
    <property type="entry name" value="CM_2"/>
    <property type="match status" value="1"/>
</dbReference>
<dbReference type="PROSITE" id="PS00857">
    <property type="entry name" value="PREPHENATE_DEHYDR_1"/>
    <property type="match status" value="1"/>
</dbReference>
<evidence type="ECO:0000256" key="8">
    <source>
        <dbReference type="ARBA" id="ARBA00022490"/>
    </source>
</evidence>
<dbReference type="PANTHER" id="PTHR21022:SF19">
    <property type="entry name" value="PREPHENATE DEHYDRATASE-RELATED"/>
    <property type="match status" value="1"/>
</dbReference>
<dbReference type="UniPathway" id="UPA00121">
    <property type="reaction ID" value="UER00345"/>
</dbReference>
<dbReference type="InterPro" id="IPR002912">
    <property type="entry name" value="ACT_dom"/>
</dbReference>
<evidence type="ECO:0000256" key="3">
    <source>
        <dbReference type="ARBA" id="ARBA00004496"/>
    </source>
</evidence>
<evidence type="ECO:0000256" key="14">
    <source>
        <dbReference type="ARBA" id="ARBA00023268"/>
    </source>
</evidence>
<dbReference type="GO" id="GO:0004664">
    <property type="term" value="F:prephenate dehydratase activity"/>
    <property type="evidence" value="ECO:0007669"/>
    <property type="project" value="UniProtKB-EC"/>
</dbReference>
<evidence type="ECO:0000256" key="11">
    <source>
        <dbReference type="ARBA" id="ARBA00023222"/>
    </source>
</evidence>
<accession>A0A0F9JMP3</accession>
<dbReference type="InterPro" id="IPR045865">
    <property type="entry name" value="ACT-like_dom_sf"/>
</dbReference>
<evidence type="ECO:0000256" key="6">
    <source>
        <dbReference type="ARBA" id="ARBA00013147"/>
    </source>
</evidence>
<feature type="domain" description="ACT" evidence="20">
    <location>
        <begin position="287"/>
        <end position="362"/>
    </location>
</feature>
<keyword evidence="12" id="KW-0413">Isomerase</keyword>
<dbReference type="PROSITE" id="PS51671">
    <property type="entry name" value="ACT"/>
    <property type="match status" value="1"/>
</dbReference>
<dbReference type="InterPro" id="IPR001086">
    <property type="entry name" value="Preph_deHydtase"/>
</dbReference>
<dbReference type="FunFam" id="3.30.70.260:FF:000012">
    <property type="entry name" value="Prephenate dehydratase"/>
    <property type="match status" value="1"/>
</dbReference>
<evidence type="ECO:0000313" key="21">
    <source>
        <dbReference type="EMBL" id="KKM71104.1"/>
    </source>
</evidence>
<feature type="domain" description="Prephenate dehydratase" evidence="19">
    <location>
        <begin position="95"/>
        <end position="274"/>
    </location>
</feature>
<dbReference type="Pfam" id="PF01842">
    <property type="entry name" value="ACT"/>
    <property type="match status" value="1"/>
</dbReference>
<comment type="caution">
    <text evidence="21">The sequence shown here is derived from an EMBL/GenBank/DDBJ whole genome shotgun (WGS) entry which is preliminary data.</text>
</comment>
<dbReference type="GO" id="GO:0009094">
    <property type="term" value="P:L-phenylalanine biosynthetic process"/>
    <property type="evidence" value="ECO:0007669"/>
    <property type="project" value="UniProtKB-UniPathway"/>
</dbReference>
<dbReference type="PANTHER" id="PTHR21022">
    <property type="entry name" value="PREPHENATE DEHYDRATASE P PROTEIN"/>
    <property type="match status" value="1"/>
</dbReference>
<proteinExistence type="predicted"/>
<dbReference type="EC" id="4.2.1.51" evidence="6"/>
<comment type="pathway">
    <text evidence="5">Metabolic intermediate biosynthesis; prephenate biosynthesis; prephenate from chorismate: step 1/1.</text>
</comment>
<dbReference type="Gene3D" id="1.20.59.10">
    <property type="entry name" value="Chorismate mutase"/>
    <property type="match status" value="1"/>
</dbReference>
<dbReference type="GO" id="GO:0005737">
    <property type="term" value="C:cytoplasm"/>
    <property type="evidence" value="ECO:0007669"/>
    <property type="project" value="UniProtKB-SubCell"/>
</dbReference>
<keyword evidence="9" id="KW-0028">Amino-acid biosynthesis</keyword>
<dbReference type="FunFam" id="3.40.190.10:FF:000034">
    <property type="entry name" value="Chorismate mutase/prephenate dehydratase"/>
    <property type="match status" value="1"/>
</dbReference>
<dbReference type="PROSITE" id="PS51168">
    <property type="entry name" value="CHORISMATE_MUT_2"/>
    <property type="match status" value="1"/>
</dbReference>
<dbReference type="SUPFAM" id="SSF48600">
    <property type="entry name" value="Chorismate mutase II"/>
    <property type="match status" value="1"/>
</dbReference>
<dbReference type="InterPro" id="IPR008242">
    <property type="entry name" value="Chor_mutase/pphenate_deHydtase"/>
</dbReference>
<dbReference type="SUPFAM" id="SSF55021">
    <property type="entry name" value="ACT-like"/>
    <property type="match status" value="1"/>
</dbReference>
<dbReference type="Pfam" id="PF00800">
    <property type="entry name" value="PDT"/>
    <property type="match status" value="1"/>
</dbReference>
<comment type="subcellular location">
    <subcellularLocation>
        <location evidence="3">Cytoplasm</location>
    </subcellularLocation>
</comment>
<evidence type="ECO:0000256" key="16">
    <source>
        <dbReference type="ARBA" id="ARBA00031520"/>
    </source>
</evidence>
<evidence type="ECO:0000256" key="4">
    <source>
        <dbReference type="ARBA" id="ARBA00004741"/>
    </source>
</evidence>
<comment type="catalytic activity">
    <reaction evidence="17">
        <text>prephenate + H(+) = 3-phenylpyruvate + CO2 + H2O</text>
        <dbReference type="Rhea" id="RHEA:21648"/>
        <dbReference type="ChEBI" id="CHEBI:15377"/>
        <dbReference type="ChEBI" id="CHEBI:15378"/>
        <dbReference type="ChEBI" id="CHEBI:16526"/>
        <dbReference type="ChEBI" id="CHEBI:18005"/>
        <dbReference type="ChEBI" id="CHEBI:29934"/>
        <dbReference type="EC" id="4.2.1.51"/>
    </reaction>
</comment>
<evidence type="ECO:0000256" key="15">
    <source>
        <dbReference type="ARBA" id="ARBA00031175"/>
    </source>
</evidence>
<gene>
    <name evidence="21" type="ORF">LCGC14_1434000</name>
</gene>
<keyword evidence="11" id="KW-0584">Phenylalanine biosynthesis</keyword>
<evidence type="ECO:0000256" key="17">
    <source>
        <dbReference type="ARBA" id="ARBA00047848"/>
    </source>
</evidence>
<evidence type="ECO:0000259" key="18">
    <source>
        <dbReference type="PROSITE" id="PS51168"/>
    </source>
</evidence>
<sequence>MSKNGNDKDKLEESRIEINKIDDQLIDLINKRGKIVQKIGEFKKSLNMDVYQPLREKEIIDRIKEKSTIFKSGSIEAIWKEMMSASRQIQGSIAKVGFLGPDGTFTHIAALDYFPKSGTEFRAYNNSLEIFENTEKGEIDFGVIPIENSLQGTVRETLDLLIEKNLIIYGEVEQRITQNLMSLETSDLSKIKTIISHPQAFAQARKWINTNLSTVNLMNANSTADAAQRVSESEDESFAAIGPKISSKLYNLKILSTSIEDNPQNFTRFLIISKKENKQKEGKIKTSIVFITKHTPGALYSALKIYAERKINLLKIESRPRRRGRWEYIFLMDFEGDKEDSQIKDALEKMNENVIWYKILGSYPMAK</sequence>
<evidence type="ECO:0000256" key="5">
    <source>
        <dbReference type="ARBA" id="ARBA00004817"/>
    </source>
</evidence>
<comment type="pathway">
    <text evidence="4">Amino-acid biosynthesis; L-phenylalanine biosynthesis; phenylpyruvate from prephenate: step 1/1.</text>
</comment>
<evidence type="ECO:0000256" key="13">
    <source>
        <dbReference type="ARBA" id="ARBA00023239"/>
    </source>
</evidence>
<dbReference type="EMBL" id="LAZR01009698">
    <property type="protein sequence ID" value="KKM71104.1"/>
    <property type="molecule type" value="Genomic_DNA"/>
</dbReference>
<protein>
    <recommendedName>
        <fullName evidence="7">Bifunctional chorismate mutase/prephenate dehydratase</fullName>
        <ecNumber evidence="6">4.2.1.51</ecNumber>
    </recommendedName>
    <alternativeName>
        <fullName evidence="16">Chorismate mutase-prephenate dehydratase</fullName>
    </alternativeName>
    <alternativeName>
        <fullName evidence="15">p-protein</fullName>
    </alternativeName>
</protein>